<dbReference type="Proteomes" id="UP001156601">
    <property type="component" value="Unassembled WGS sequence"/>
</dbReference>
<keyword evidence="2 5" id="KW-0812">Transmembrane</keyword>
<dbReference type="Gene3D" id="1.20.1280.290">
    <property type="match status" value="1"/>
</dbReference>
<proteinExistence type="predicted"/>
<dbReference type="InterPro" id="IPR006603">
    <property type="entry name" value="PQ-loop_rpt"/>
</dbReference>
<protein>
    <recommendedName>
        <fullName evidence="8">Glutathione synthetase</fullName>
    </recommendedName>
</protein>
<dbReference type="InterPro" id="IPR047662">
    <property type="entry name" value="SemiSWEET"/>
</dbReference>
<dbReference type="EMBL" id="BSOT01000001">
    <property type="protein sequence ID" value="GLR69143.1"/>
    <property type="molecule type" value="Genomic_DNA"/>
</dbReference>
<evidence type="ECO:0000256" key="5">
    <source>
        <dbReference type="SAM" id="Phobius"/>
    </source>
</evidence>
<comment type="caution">
    <text evidence="6">The sequence shown here is derived from an EMBL/GenBank/DDBJ whole genome shotgun (WGS) entry which is preliminary data.</text>
</comment>
<keyword evidence="3 5" id="KW-1133">Transmembrane helix</keyword>
<keyword evidence="4 5" id="KW-0472">Membrane</keyword>
<evidence type="ECO:0000256" key="1">
    <source>
        <dbReference type="ARBA" id="ARBA00004141"/>
    </source>
</evidence>
<evidence type="ECO:0000256" key="3">
    <source>
        <dbReference type="ARBA" id="ARBA00022989"/>
    </source>
</evidence>
<gene>
    <name evidence="6" type="ORF">GCM10007852_00510</name>
</gene>
<dbReference type="GO" id="GO:0016020">
    <property type="term" value="C:membrane"/>
    <property type="evidence" value="ECO:0007669"/>
    <property type="project" value="UniProtKB-SubCell"/>
</dbReference>
<evidence type="ECO:0008006" key="8">
    <source>
        <dbReference type="Google" id="ProtNLM"/>
    </source>
</evidence>
<organism evidence="6 7">
    <name type="scientific">Agaribacter marinus</name>
    <dbReference type="NCBI Taxonomy" id="1431249"/>
    <lineage>
        <taxon>Bacteria</taxon>
        <taxon>Pseudomonadati</taxon>
        <taxon>Pseudomonadota</taxon>
        <taxon>Gammaproteobacteria</taxon>
        <taxon>Alteromonadales</taxon>
        <taxon>Alteromonadaceae</taxon>
        <taxon>Agaribacter</taxon>
    </lineage>
</organism>
<comment type="subcellular location">
    <subcellularLocation>
        <location evidence="1">Membrane</location>
        <topology evidence="1">Multi-pass membrane protein</topology>
    </subcellularLocation>
</comment>
<dbReference type="Pfam" id="PF04193">
    <property type="entry name" value="PQ-loop"/>
    <property type="match status" value="1"/>
</dbReference>
<dbReference type="RefSeq" id="WP_284215468.1">
    <property type="nucleotide sequence ID" value="NZ_BSOT01000001.1"/>
</dbReference>
<dbReference type="NCBIfam" id="NF037968">
    <property type="entry name" value="SemiSWEET_2"/>
    <property type="match status" value="1"/>
</dbReference>
<evidence type="ECO:0000313" key="7">
    <source>
        <dbReference type="Proteomes" id="UP001156601"/>
    </source>
</evidence>
<reference evidence="6" key="1">
    <citation type="journal article" date="2014" name="Int. J. Syst. Evol. Microbiol.">
        <title>Complete genome sequence of Corynebacterium casei LMG S-19264T (=DSM 44701T), isolated from a smear-ripened cheese.</title>
        <authorList>
            <consortium name="US DOE Joint Genome Institute (JGI-PGF)"/>
            <person name="Walter F."/>
            <person name="Albersmeier A."/>
            <person name="Kalinowski J."/>
            <person name="Ruckert C."/>
        </authorList>
    </citation>
    <scope>NUCLEOTIDE SEQUENCE</scope>
    <source>
        <strain evidence="6">NBRC 110023</strain>
    </source>
</reference>
<name>A0AA37SYZ7_9ALTE</name>
<keyword evidence="7" id="KW-1185">Reference proteome</keyword>
<feature type="transmembrane region" description="Helical" evidence="5">
    <location>
        <begin position="37"/>
        <end position="56"/>
    </location>
</feature>
<reference evidence="6" key="2">
    <citation type="submission" date="2023-01" db="EMBL/GenBank/DDBJ databases">
        <title>Draft genome sequence of Agaribacter marinus strain NBRC 110023.</title>
        <authorList>
            <person name="Sun Q."/>
            <person name="Mori K."/>
        </authorList>
    </citation>
    <scope>NUCLEOTIDE SEQUENCE</scope>
    <source>
        <strain evidence="6">NBRC 110023</strain>
    </source>
</reference>
<feature type="transmembrane region" description="Helical" evidence="5">
    <location>
        <begin position="62"/>
        <end position="82"/>
    </location>
</feature>
<accession>A0AA37SYZ7</accession>
<dbReference type="GO" id="GO:0051119">
    <property type="term" value="F:sugar transmembrane transporter activity"/>
    <property type="evidence" value="ECO:0007669"/>
    <property type="project" value="InterPro"/>
</dbReference>
<evidence type="ECO:0000256" key="4">
    <source>
        <dbReference type="ARBA" id="ARBA00023136"/>
    </source>
</evidence>
<dbReference type="AlphaFoldDB" id="A0AA37SYZ7"/>
<evidence type="ECO:0000313" key="6">
    <source>
        <dbReference type="EMBL" id="GLR69143.1"/>
    </source>
</evidence>
<sequence>MTTIEILGFTSAFLTTFSFLPQAIQVIKTRDTASLSLAMYSIFTVGVAGWLAYGIFKQDSAVIVANMVTLLLSACILSMKLYNDFATKKTENSQELDDSALALQDKCCTHECIS</sequence>
<evidence type="ECO:0000256" key="2">
    <source>
        <dbReference type="ARBA" id="ARBA00022692"/>
    </source>
</evidence>
<feature type="transmembrane region" description="Helical" evidence="5">
    <location>
        <begin position="6"/>
        <end position="25"/>
    </location>
</feature>